<gene>
    <name evidence="8" type="primary">nrfG</name>
    <name evidence="7" type="ORF">Lade_0562</name>
    <name evidence="8" type="ORF">NCTC12735_01158</name>
</gene>
<evidence type="ECO:0000256" key="1">
    <source>
        <dbReference type="ARBA" id="ARBA00022737"/>
    </source>
</evidence>
<keyword evidence="1" id="KW-0677">Repeat</keyword>
<dbReference type="InterPro" id="IPR051263">
    <property type="entry name" value="C-type_cytochrome_biogenesis"/>
</dbReference>
<evidence type="ECO:0000256" key="4">
    <source>
        <dbReference type="PROSITE-ProRule" id="PRU00339"/>
    </source>
</evidence>
<name>A0A0W0R4A8_9GAMM</name>
<evidence type="ECO:0000313" key="7">
    <source>
        <dbReference type="EMBL" id="KTC65904.1"/>
    </source>
</evidence>
<dbReference type="Proteomes" id="UP000054859">
    <property type="component" value="Unassembled WGS sequence"/>
</dbReference>
<dbReference type="InterPro" id="IPR019734">
    <property type="entry name" value="TPR_rpt"/>
</dbReference>
<dbReference type="EMBL" id="LNKA01000001">
    <property type="protein sequence ID" value="KTC65904.1"/>
    <property type="molecule type" value="Genomic_DNA"/>
</dbReference>
<protein>
    <submittedName>
        <fullName evidence="7">Cytochrome c-type biogenesis protein</fullName>
    </submittedName>
</protein>
<evidence type="ECO:0000256" key="2">
    <source>
        <dbReference type="ARBA" id="ARBA00022748"/>
    </source>
</evidence>
<evidence type="ECO:0000313" key="8">
    <source>
        <dbReference type="EMBL" id="VEH85524.1"/>
    </source>
</evidence>
<keyword evidence="5" id="KW-0472">Membrane</keyword>
<sequence length="233" mass="26906">MSKELILIGIFIFLSAIALVLAFYPLRKTKSISILAIFLLAGIVAAYWQWGGFKSWQLYEKELTKKAQVQALLKQIKDPDELITKLQEKLKDNPNSAKGWYLLGRIYASKGEWEQAEKAFKIAYQLKPHQVKYILNLGQSIWQRNHQEFTPASRKLFKKILEIDKNQPDALAMLAMDAFMSHDYEIAINYWQKLLTLAPENSEESRMIRKAIARAELQKHREKKHGGQGLSSN</sequence>
<dbReference type="PATRIC" id="fig|45056.6.peg.582"/>
<geneLocation type="plasmid" evidence="8 10">
    <name>18</name>
</geneLocation>
<dbReference type="SMART" id="SM00028">
    <property type="entry name" value="TPR"/>
    <property type="match status" value="2"/>
</dbReference>
<keyword evidence="3 4" id="KW-0802">TPR repeat</keyword>
<dbReference type="Pfam" id="PF23914">
    <property type="entry name" value="TPR_CcmH_CycH"/>
    <property type="match status" value="1"/>
</dbReference>
<feature type="repeat" description="TPR" evidence="4">
    <location>
        <begin position="168"/>
        <end position="201"/>
    </location>
</feature>
<dbReference type="Proteomes" id="UP000281170">
    <property type="component" value="Plasmid 18"/>
</dbReference>
<feature type="repeat" description="TPR" evidence="4">
    <location>
        <begin position="97"/>
        <end position="130"/>
    </location>
</feature>
<reference evidence="7 9" key="1">
    <citation type="submission" date="2015-11" db="EMBL/GenBank/DDBJ databases">
        <title>Identification of large and diverse effector repertoires of 38 Legionella species.</title>
        <authorList>
            <person name="Burstein D."/>
            <person name="Amaro F."/>
            <person name="Zusman T."/>
            <person name="Lifshitz Z."/>
            <person name="Cohen O."/>
            <person name="Gilbert J.A."/>
            <person name="Pupko T."/>
            <person name="Shuman H.A."/>
            <person name="Segal G."/>
        </authorList>
    </citation>
    <scope>NUCLEOTIDE SEQUENCE [LARGE SCALE GENOMIC DNA]</scope>
    <source>
        <strain evidence="7 9">1762-AUS-E</strain>
    </source>
</reference>
<accession>A0A0W0R4A8</accession>
<feature type="domain" description="Cytochrome c-type biogenesis protein H TPR" evidence="6">
    <location>
        <begin position="77"/>
        <end position="203"/>
    </location>
</feature>
<dbReference type="SUPFAM" id="SSF48452">
    <property type="entry name" value="TPR-like"/>
    <property type="match status" value="1"/>
</dbReference>
<keyword evidence="9" id="KW-1185">Reference proteome</keyword>
<dbReference type="InterPro" id="IPR056413">
    <property type="entry name" value="TPR_CcmH_CycH"/>
</dbReference>
<organism evidence="7 9">
    <name type="scientific">Legionella adelaidensis</name>
    <dbReference type="NCBI Taxonomy" id="45056"/>
    <lineage>
        <taxon>Bacteria</taxon>
        <taxon>Pseudomonadati</taxon>
        <taxon>Pseudomonadota</taxon>
        <taxon>Gammaproteobacteria</taxon>
        <taxon>Legionellales</taxon>
        <taxon>Legionellaceae</taxon>
        <taxon>Legionella</taxon>
    </lineage>
</organism>
<feature type="transmembrane region" description="Helical" evidence="5">
    <location>
        <begin position="31"/>
        <end position="50"/>
    </location>
</feature>
<dbReference type="OrthoDB" id="9776053at2"/>
<evidence type="ECO:0000256" key="3">
    <source>
        <dbReference type="ARBA" id="ARBA00022803"/>
    </source>
</evidence>
<dbReference type="InterPro" id="IPR011990">
    <property type="entry name" value="TPR-like_helical_dom_sf"/>
</dbReference>
<dbReference type="Gene3D" id="1.25.40.10">
    <property type="entry name" value="Tetratricopeptide repeat domain"/>
    <property type="match status" value="1"/>
</dbReference>
<dbReference type="KEGG" id="ladl:NCTC12735_01158"/>
<evidence type="ECO:0000313" key="10">
    <source>
        <dbReference type="Proteomes" id="UP000281170"/>
    </source>
</evidence>
<keyword evidence="5" id="KW-0812">Transmembrane</keyword>
<reference evidence="8 10" key="2">
    <citation type="submission" date="2018-12" db="EMBL/GenBank/DDBJ databases">
        <authorList>
            <consortium name="Pathogen Informatics"/>
        </authorList>
    </citation>
    <scope>NUCLEOTIDE SEQUENCE [LARGE SCALE GENOMIC DNA]</scope>
    <source>
        <strain evidence="8 10">NCTC12735</strain>
        <plasmid evidence="10">18</plasmid>
    </source>
</reference>
<dbReference type="PANTHER" id="PTHR47870:SF1">
    <property type="entry name" value="CYTOCHROME C-TYPE BIOGENESIS PROTEIN CCMH"/>
    <property type="match status" value="1"/>
</dbReference>
<keyword evidence="2" id="KW-0201">Cytochrome c-type biogenesis</keyword>
<keyword evidence="8" id="KW-0614">Plasmid</keyword>
<proteinExistence type="predicted"/>
<feature type="transmembrane region" description="Helical" evidence="5">
    <location>
        <begin position="6"/>
        <end position="24"/>
    </location>
</feature>
<dbReference type="GO" id="GO:0017004">
    <property type="term" value="P:cytochrome complex assembly"/>
    <property type="evidence" value="ECO:0007669"/>
    <property type="project" value="UniProtKB-KW"/>
</dbReference>
<dbReference type="PROSITE" id="PS50005">
    <property type="entry name" value="TPR"/>
    <property type="match status" value="2"/>
</dbReference>
<dbReference type="STRING" id="45056.Lade_0562"/>
<dbReference type="RefSeq" id="WP_058461627.1">
    <property type="nucleotide sequence ID" value="NZ_CAAAHS010000004.1"/>
</dbReference>
<dbReference type="AlphaFoldDB" id="A0A0W0R4A8"/>
<evidence type="ECO:0000256" key="5">
    <source>
        <dbReference type="SAM" id="Phobius"/>
    </source>
</evidence>
<dbReference type="EMBL" id="LR134427">
    <property type="protein sequence ID" value="VEH85524.1"/>
    <property type="molecule type" value="Genomic_DNA"/>
</dbReference>
<evidence type="ECO:0000259" key="6">
    <source>
        <dbReference type="Pfam" id="PF23914"/>
    </source>
</evidence>
<evidence type="ECO:0000313" key="9">
    <source>
        <dbReference type="Proteomes" id="UP000054859"/>
    </source>
</evidence>
<keyword evidence="5" id="KW-1133">Transmembrane helix</keyword>
<dbReference type="PANTHER" id="PTHR47870">
    <property type="entry name" value="CYTOCHROME C-TYPE BIOGENESIS PROTEIN CCMH"/>
    <property type="match status" value="1"/>
</dbReference>